<dbReference type="AlphaFoldDB" id="A0A8T8CBA1"/>
<name>A0A8T8CBA1_PSEYM</name>
<evidence type="ECO:0000313" key="2">
    <source>
        <dbReference type="Proteomes" id="UP000003811"/>
    </source>
</evidence>
<reference evidence="1 2" key="1">
    <citation type="journal article" date="2011" name="PLoS Pathog.">
        <title>Dynamic evolution of pathogenicity revealed by sequencing and comparative genomics of 19 Pseudomonas syringae isolates.</title>
        <authorList>
            <person name="Baltrus D.A."/>
            <person name="Nishimura M.T."/>
            <person name="Romanchuk A."/>
            <person name="Chang J.H."/>
            <person name="Mukhtar M.S."/>
            <person name="Cherkis K."/>
            <person name="Roach J."/>
            <person name="Grant S.R."/>
            <person name="Jones C.D."/>
            <person name="Dangl J.L."/>
        </authorList>
    </citation>
    <scope>NUCLEOTIDE SEQUENCE [LARGE SCALE GENOMIC DNA]</scope>
    <source>
        <strain evidence="1 2">ES4326</strain>
    </source>
</reference>
<dbReference type="Gene3D" id="3.30.870.10">
    <property type="entry name" value="Endonuclease Chain A"/>
    <property type="match status" value="1"/>
</dbReference>
<evidence type="ECO:0008006" key="3">
    <source>
        <dbReference type="Google" id="ProtNLM"/>
    </source>
</evidence>
<organism evidence="1 2">
    <name type="scientific">Pseudomonas syringae pv. maculicola str. ES4326</name>
    <dbReference type="NCBI Taxonomy" id="629265"/>
    <lineage>
        <taxon>Bacteria</taxon>
        <taxon>Pseudomonadati</taxon>
        <taxon>Pseudomonadota</taxon>
        <taxon>Gammaproteobacteria</taxon>
        <taxon>Pseudomonadales</taxon>
        <taxon>Pseudomonadaceae</taxon>
        <taxon>Pseudomonas</taxon>
    </lineage>
</organism>
<dbReference type="CDD" id="cd09117">
    <property type="entry name" value="PLDc_Bfil_DEXD_like"/>
    <property type="match status" value="1"/>
</dbReference>
<evidence type="ECO:0000313" key="1">
    <source>
        <dbReference type="EMBL" id="QHF00548.1"/>
    </source>
</evidence>
<dbReference type="EMBL" id="CP047261">
    <property type="protein sequence ID" value="QHF00548.1"/>
    <property type="molecule type" value="Genomic_DNA"/>
</dbReference>
<gene>
    <name evidence="1" type="ORF">PMA4326_028985</name>
</gene>
<protein>
    <recommendedName>
        <fullName evidence="3">Phospholipase D-like domain-containing protein</fullName>
    </recommendedName>
</protein>
<geneLocation type="plasmid" evidence="1 2">
    <name>pPma4326F</name>
</geneLocation>
<dbReference type="Proteomes" id="UP000003811">
    <property type="component" value="Plasmid pPma4326F"/>
</dbReference>
<sequence length="344" mass="37974">MFMAPEQYSAALKQMVLEESSLDVAVAFWGNGAELHVHPDEARPIRIICNLMSGGTNPWVIKGFLKRAENNVLVQVRQCDRLHAKVLVGPGQAIIGSANISANGLGLAGSETAHWIEAGVHTTAIDEVAGAQSWFDQLWNSTNTRTITPDDLARAIVAYKRHRDTRPDYSAPCPFSFTKLTPADLADRDAYALLYVRGPSEDAKAATARHSAVEAQTLGATPGKGTGTERWPFECWPEDLDTSTQIEYLAMLWNEEKSVVEIDGPCVMTATQLEFTYSVGGEPGWLDLARPTSTLIGHSLAKKQCRALAKELNPRMRTVWDEAEILDEGMRRIHLRHIAEILQR</sequence>
<accession>A0A8T8CBA1</accession>
<dbReference type="RefSeq" id="WP_007250403.1">
    <property type="nucleotide sequence ID" value="NZ_CP047261.1"/>
</dbReference>
<dbReference type="SUPFAM" id="SSF56024">
    <property type="entry name" value="Phospholipase D/nuclease"/>
    <property type="match status" value="1"/>
</dbReference>
<keyword evidence="1" id="KW-0614">Plasmid</keyword>
<proteinExistence type="predicted"/>